<evidence type="ECO:0000259" key="1">
    <source>
        <dbReference type="PROSITE" id="PS51186"/>
    </source>
</evidence>
<dbReference type="RefSeq" id="WP_005161275.1">
    <property type="nucleotide sequence ID" value="NZ_ANMG01000050.1"/>
</dbReference>
<dbReference type="Pfam" id="PF00583">
    <property type="entry name" value="Acetyltransf_1"/>
    <property type="match status" value="1"/>
</dbReference>
<dbReference type="CDD" id="cd04301">
    <property type="entry name" value="NAT_SF"/>
    <property type="match status" value="1"/>
</dbReference>
<dbReference type="EMBL" id="ANMG01000050">
    <property type="protein sequence ID" value="EMD25180.1"/>
    <property type="molecule type" value="Genomic_DNA"/>
</dbReference>
<dbReference type="GO" id="GO:0016747">
    <property type="term" value="F:acyltransferase activity, transferring groups other than amino-acyl groups"/>
    <property type="evidence" value="ECO:0007669"/>
    <property type="project" value="InterPro"/>
</dbReference>
<dbReference type="InterPro" id="IPR000182">
    <property type="entry name" value="GNAT_dom"/>
</dbReference>
<dbReference type="PATRIC" id="fig|1238180.3.peg.5104"/>
<dbReference type="Proteomes" id="UP000014137">
    <property type="component" value="Unassembled WGS sequence"/>
</dbReference>
<dbReference type="SUPFAM" id="SSF55729">
    <property type="entry name" value="Acyl-CoA N-acyltransferases (Nat)"/>
    <property type="match status" value="1"/>
</dbReference>
<evidence type="ECO:0000313" key="2">
    <source>
        <dbReference type="EMBL" id="EMD25180.1"/>
    </source>
</evidence>
<comment type="caution">
    <text evidence="2">The sequence shown here is derived from an EMBL/GenBank/DDBJ whole genome shotgun (WGS) entry which is preliminary data.</text>
</comment>
<dbReference type="InterPro" id="IPR016181">
    <property type="entry name" value="Acyl_CoA_acyltransferase"/>
</dbReference>
<gene>
    <name evidence="2" type="ORF">C791_5189</name>
</gene>
<accession>M2PZQ0</accession>
<feature type="domain" description="N-acetyltransferase" evidence="1">
    <location>
        <begin position="15"/>
        <end position="163"/>
    </location>
</feature>
<proteinExistence type="predicted"/>
<reference evidence="2 3" key="1">
    <citation type="submission" date="2012-10" db="EMBL/GenBank/DDBJ databases">
        <title>Genome assembly of Amycolatopsis azurea DSM 43854.</title>
        <authorList>
            <person name="Khatri I."/>
            <person name="Kaur I."/>
            <person name="Subramanian S."/>
            <person name="Mayilraj S."/>
        </authorList>
    </citation>
    <scope>NUCLEOTIDE SEQUENCE [LARGE SCALE GENOMIC DNA]</scope>
    <source>
        <strain evidence="2 3">DSM 43854</strain>
    </source>
</reference>
<name>M2PZQ0_9PSEU</name>
<dbReference type="AlphaFoldDB" id="M2PZQ0"/>
<organism evidence="2 3">
    <name type="scientific">Amycolatopsis azurea DSM 43854</name>
    <dbReference type="NCBI Taxonomy" id="1238180"/>
    <lineage>
        <taxon>Bacteria</taxon>
        <taxon>Bacillati</taxon>
        <taxon>Actinomycetota</taxon>
        <taxon>Actinomycetes</taxon>
        <taxon>Pseudonocardiales</taxon>
        <taxon>Pseudonocardiaceae</taxon>
        <taxon>Amycolatopsis</taxon>
    </lineage>
</organism>
<dbReference type="Gene3D" id="3.40.630.30">
    <property type="match status" value="1"/>
</dbReference>
<protein>
    <recommendedName>
        <fullName evidence="1">N-acetyltransferase domain-containing protein</fullName>
    </recommendedName>
</protein>
<dbReference type="PROSITE" id="PS51186">
    <property type="entry name" value="GNAT"/>
    <property type="match status" value="1"/>
</dbReference>
<sequence length="163" mass="18007">MAFPRLAGSALHGLITLAENDELDAVAGLRWQWILENEGTPVTTRDEFVRHFVAWAQSNTSSHRCMVAVRDEVVIGTAWLAITQRVPTPRALERSSGDVQCVYVAPGERDNGVGGRLITKILYLAQSLKLERVTVHSSTRAVTAYSRLGFVVSPHLLQADLRE</sequence>
<evidence type="ECO:0000313" key="3">
    <source>
        <dbReference type="Proteomes" id="UP000014137"/>
    </source>
</evidence>